<dbReference type="InterPro" id="IPR016024">
    <property type="entry name" value="ARM-type_fold"/>
</dbReference>
<evidence type="ECO:0000256" key="8">
    <source>
        <dbReference type="SAM" id="SignalP"/>
    </source>
</evidence>
<dbReference type="Proteomes" id="UP000013827">
    <property type="component" value="Unassembled WGS sequence"/>
</dbReference>
<dbReference type="RefSeq" id="XP_005777255.1">
    <property type="nucleotide sequence ID" value="XM_005777198.1"/>
</dbReference>
<evidence type="ECO:0000256" key="4">
    <source>
        <dbReference type="ARBA" id="ARBA00022833"/>
    </source>
</evidence>
<evidence type="ECO:0000256" key="5">
    <source>
        <dbReference type="ARBA" id="ARBA00023002"/>
    </source>
</evidence>
<reference evidence="10" key="2">
    <citation type="submission" date="2024-10" db="UniProtKB">
        <authorList>
            <consortium name="EnsemblProtists"/>
        </authorList>
    </citation>
    <scope>IDENTIFICATION</scope>
</reference>
<dbReference type="SUPFAM" id="SSF49599">
    <property type="entry name" value="TRAF domain-like"/>
    <property type="match status" value="1"/>
</dbReference>
<dbReference type="InterPro" id="IPR042098">
    <property type="entry name" value="TauD-like_sf"/>
</dbReference>
<dbReference type="InterPro" id="IPR001293">
    <property type="entry name" value="Znf_TRAF"/>
</dbReference>
<dbReference type="KEGG" id="ehx:EMIHUDRAFT_115769"/>
<dbReference type="Gene3D" id="3.60.130.10">
    <property type="entry name" value="Clavaminate synthase-like"/>
    <property type="match status" value="1"/>
</dbReference>
<sequence>MRSAFLVVALLARAAALRLVYVHGVSPEGPAHPRLAKVREAVHGVEVVAPDITGGGDSYEQCTISAALRVLHSCCEAEEGPVSICASSFGAFVALLFAARHPEKVSRLFLLGPALDMKANLPLFVDEDGMAAWREEGVREMGPGVRVGWPWAQEILDLAAGDCPPQPLCPITLVMPESDVPRAKGFLDATPAAAAPRRVLATQGWKPYQADAGIEAVLPHLTAWAEACAEGSALGLSESGAGYTVDVLPAADGAVSAAAAAAAAASPERESVRRLQIRPEDVDGFHKSWRSHFPPSHEIHSYNAREDPAGAARAVAASFAHATKWLPSDVVSELLDFPFSADAPAALLLSGLPVDEAPPDTPIVSAVHGIGTELAQPRVPVAESWTLGLARLLGHPFVPPFFDKGHRGGLVRDMVPVPGVENLCGLLGLHRDFPASVFAPFPEPETFLLVAVRGDPSHVARTVVVDSEKLIASLSAADVALLSKHEMQAQVVLPNGTAVDQGAPFLPIAPREGRAAAATLFVPDAGAHGEGAVGRMVSPEGGAEVEAAWERMMAVGLEVADYVDLQAGDCLILNNVRCCHGRTAFEPKLDGNDRWLVKSYVTSDLWKRPATGKYGAEAYPNMVTRAVERVQDGQQHQCREGHVFCASCDSNLRAPRRCPECRMALGPLSQAIRCRSHEESIAALPAACSHCGVATTRGELAAHEQGCPQRPRACAAAEAGCAWSGLLADKAAHEATCPFAVCQRMMAPLRAQVAAQGAENERLQAQLAAQGVENSQLRSRVAALEAGEGGEEGGRRVRQRVGAAPHDAPPSNAEVRSMDVAAAAAALRVHVSDSRVAVAACKRLAILCKEVHNRQPAAEAGAIEAIVAAMQAHPQVAGVQQQGCAALAKVCFGTDAAGLARIQRAADAGAIEATVAAMQAHPQVADVQQYGCFALGNVCSGTDAAGRARSQRAADAGAIEAAAAAMQAHPQEAGVQEEGCRALVNVCFGDDAEGRAREQRAANAGAIEAVVAAMQAHRQEAEVQEQGCRALGNVCSGTDDDAGLAREQRAADAGAIEAAAAAMQAHPQVAGVQEQGCRALGNVCYGDDAAGFARIQRAADAGAIEAAAAAMQAHPQVEAVQEFGCWALRNLRAQGVSAVSAVGFCWGAWAACKAAVESQRQQQRQQQQQQHQQQQQQRFECVVGIHPALQLERLLTRGGSEQALAEALGHTPLLLLPAGNDKPEAKPGGVVPRTQARARGVDEATVSIEFPDQAHGWVARGDDGDAAVARDQARALELTAAFLRAHGTHAPRAPSRPAEADYALAPAPGGVDGGTDAPLLDKQAL</sequence>
<dbReference type="InterPro" id="IPR029058">
    <property type="entry name" value="AB_hydrolase_fold"/>
</dbReference>
<dbReference type="HOGENOM" id="CLU_259552_0_0_1"/>
<dbReference type="GO" id="GO:0016491">
    <property type="term" value="F:oxidoreductase activity"/>
    <property type="evidence" value="ECO:0007669"/>
    <property type="project" value="UniProtKB-KW"/>
</dbReference>
<keyword evidence="1 6" id="KW-0479">Metal-binding</keyword>
<evidence type="ECO:0000256" key="7">
    <source>
        <dbReference type="SAM" id="MobiDB-lite"/>
    </source>
</evidence>
<dbReference type="InterPro" id="IPR013083">
    <property type="entry name" value="Znf_RING/FYVE/PHD"/>
</dbReference>
<keyword evidence="8" id="KW-0732">Signal</keyword>
<dbReference type="Gene3D" id="1.25.10.10">
    <property type="entry name" value="Leucine-rich Repeat Variant"/>
    <property type="match status" value="1"/>
</dbReference>
<dbReference type="GO" id="GO:0008270">
    <property type="term" value="F:zinc ion binding"/>
    <property type="evidence" value="ECO:0007669"/>
    <property type="project" value="UniProtKB-KW"/>
</dbReference>
<dbReference type="PANTHER" id="PTHR22895:SF0">
    <property type="entry name" value="ARMADILLO REPEAT-CONTAINING PROTEIN 6"/>
    <property type="match status" value="1"/>
</dbReference>
<feature type="region of interest" description="Disordered" evidence="7">
    <location>
        <begin position="1288"/>
        <end position="1325"/>
    </location>
</feature>
<keyword evidence="5" id="KW-0560">Oxidoreductase</keyword>
<reference evidence="11" key="1">
    <citation type="journal article" date="2013" name="Nature">
        <title>Pan genome of the phytoplankton Emiliania underpins its global distribution.</title>
        <authorList>
            <person name="Read B.A."/>
            <person name="Kegel J."/>
            <person name="Klute M.J."/>
            <person name="Kuo A."/>
            <person name="Lefebvre S.C."/>
            <person name="Maumus F."/>
            <person name="Mayer C."/>
            <person name="Miller J."/>
            <person name="Monier A."/>
            <person name="Salamov A."/>
            <person name="Young J."/>
            <person name="Aguilar M."/>
            <person name="Claverie J.M."/>
            <person name="Frickenhaus S."/>
            <person name="Gonzalez K."/>
            <person name="Herman E.K."/>
            <person name="Lin Y.C."/>
            <person name="Napier J."/>
            <person name="Ogata H."/>
            <person name="Sarno A.F."/>
            <person name="Shmutz J."/>
            <person name="Schroeder D."/>
            <person name="de Vargas C."/>
            <person name="Verret F."/>
            <person name="von Dassow P."/>
            <person name="Valentin K."/>
            <person name="Van de Peer Y."/>
            <person name="Wheeler G."/>
            <person name="Dacks J.B."/>
            <person name="Delwiche C.F."/>
            <person name="Dyhrman S.T."/>
            <person name="Glockner G."/>
            <person name="John U."/>
            <person name="Richards T."/>
            <person name="Worden A.Z."/>
            <person name="Zhang X."/>
            <person name="Grigoriev I.V."/>
            <person name="Allen A.E."/>
            <person name="Bidle K."/>
            <person name="Borodovsky M."/>
            <person name="Bowler C."/>
            <person name="Brownlee C."/>
            <person name="Cock J.M."/>
            <person name="Elias M."/>
            <person name="Gladyshev V.N."/>
            <person name="Groth M."/>
            <person name="Guda C."/>
            <person name="Hadaegh A."/>
            <person name="Iglesias-Rodriguez M.D."/>
            <person name="Jenkins J."/>
            <person name="Jones B.M."/>
            <person name="Lawson T."/>
            <person name="Leese F."/>
            <person name="Lindquist E."/>
            <person name="Lobanov A."/>
            <person name="Lomsadze A."/>
            <person name="Malik S.B."/>
            <person name="Marsh M.E."/>
            <person name="Mackinder L."/>
            <person name="Mock T."/>
            <person name="Mueller-Roeber B."/>
            <person name="Pagarete A."/>
            <person name="Parker M."/>
            <person name="Probert I."/>
            <person name="Quesneville H."/>
            <person name="Raines C."/>
            <person name="Rensing S.A."/>
            <person name="Riano-Pachon D.M."/>
            <person name="Richier S."/>
            <person name="Rokitta S."/>
            <person name="Shiraiwa Y."/>
            <person name="Soanes D.M."/>
            <person name="van der Giezen M."/>
            <person name="Wahlund T.M."/>
            <person name="Williams B."/>
            <person name="Wilson W."/>
            <person name="Wolfe G."/>
            <person name="Wurch L.L."/>
        </authorList>
    </citation>
    <scope>NUCLEOTIDE SEQUENCE</scope>
</reference>
<keyword evidence="2" id="KW-0677">Repeat</keyword>
<feature type="chain" id="PRO_5044195473" description="TRAF-type domain-containing protein" evidence="8">
    <location>
        <begin position="17"/>
        <end position="1325"/>
    </location>
</feature>
<proteinExistence type="predicted"/>
<dbReference type="EnsemblProtists" id="EOD24826">
    <property type="protein sequence ID" value="EOD24826"/>
    <property type="gene ID" value="EMIHUDRAFT_115769"/>
</dbReference>
<keyword evidence="3 6" id="KW-0863">Zinc-finger</keyword>
<feature type="region of interest" description="Disordered" evidence="7">
    <location>
        <begin position="785"/>
        <end position="814"/>
    </location>
</feature>
<evidence type="ECO:0000256" key="3">
    <source>
        <dbReference type="ARBA" id="ARBA00022771"/>
    </source>
</evidence>
<evidence type="ECO:0000313" key="11">
    <source>
        <dbReference type="Proteomes" id="UP000013827"/>
    </source>
</evidence>
<keyword evidence="11" id="KW-1185">Reference proteome</keyword>
<evidence type="ECO:0000313" key="10">
    <source>
        <dbReference type="EnsemblProtists" id="EOD24826"/>
    </source>
</evidence>
<dbReference type="SMART" id="SM00185">
    <property type="entry name" value="ARM"/>
    <property type="match status" value="6"/>
</dbReference>
<accession>A0A0D3JMU1</accession>
<dbReference type="GeneID" id="17270370"/>
<dbReference type="InterPro" id="IPR000225">
    <property type="entry name" value="Armadillo"/>
</dbReference>
<organism evidence="10 11">
    <name type="scientific">Emiliania huxleyi (strain CCMP1516)</name>
    <dbReference type="NCBI Taxonomy" id="280463"/>
    <lineage>
        <taxon>Eukaryota</taxon>
        <taxon>Haptista</taxon>
        <taxon>Haptophyta</taxon>
        <taxon>Prymnesiophyceae</taxon>
        <taxon>Isochrysidales</taxon>
        <taxon>Noelaerhabdaceae</taxon>
        <taxon>Emiliania</taxon>
    </lineage>
</organism>
<evidence type="ECO:0000259" key="9">
    <source>
        <dbReference type="PROSITE" id="PS50145"/>
    </source>
</evidence>
<dbReference type="Gene3D" id="3.40.50.1820">
    <property type="entry name" value="alpha/beta hydrolase"/>
    <property type="match status" value="1"/>
</dbReference>
<dbReference type="PANTHER" id="PTHR22895">
    <property type="entry name" value="ARMADILLO REPEAT-CONTAINING PROTEIN 6"/>
    <property type="match status" value="1"/>
</dbReference>
<feature type="signal peptide" evidence="8">
    <location>
        <begin position="1"/>
        <end position="16"/>
    </location>
</feature>
<dbReference type="SUPFAM" id="SSF53474">
    <property type="entry name" value="alpha/beta-Hydrolases"/>
    <property type="match status" value="2"/>
</dbReference>
<evidence type="ECO:0000256" key="1">
    <source>
        <dbReference type="ARBA" id="ARBA00022723"/>
    </source>
</evidence>
<dbReference type="SUPFAM" id="SSF51197">
    <property type="entry name" value="Clavaminate synthase-like"/>
    <property type="match status" value="1"/>
</dbReference>
<dbReference type="SUPFAM" id="SSF48371">
    <property type="entry name" value="ARM repeat"/>
    <property type="match status" value="1"/>
</dbReference>
<dbReference type="PROSITE" id="PS50145">
    <property type="entry name" value="ZF_TRAF"/>
    <property type="match status" value="1"/>
</dbReference>
<dbReference type="InterPro" id="IPR011989">
    <property type="entry name" value="ARM-like"/>
</dbReference>
<dbReference type="STRING" id="2903.R1EPB4"/>
<dbReference type="PaxDb" id="2903-EOD24826"/>
<dbReference type="eggNOG" id="KOG3002">
    <property type="taxonomic scope" value="Eukaryota"/>
</dbReference>
<evidence type="ECO:0000256" key="2">
    <source>
        <dbReference type="ARBA" id="ARBA00022737"/>
    </source>
</evidence>
<evidence type="ECO:0000256" key="6">
    <source>
        <dbReference type="PROSITE-ProRule" id="PRU00207"/>
    </source>
</evidence>
<feature type="zinc finger region" description="TRAF-type" evidence="6">
    <location>
        <begin position="676"/>
        <end position="721"/>
    </location>
</feature>
<keyword evidence="4 6" id="KW-0862">Zinc</keyword>
<feature type="domain" description="TRAF-type" evidence="9">
    <location>
        <begin position="676"/>
        <end position="721"/>
    </location>
</feature>
<name>A0A0D3JMU1_EMIH1</name>
<protein>
    <recommendedName>
        <fullName evidence="9">TRAF-type domain-containing protein</fullName>
    </recommendedName>
</protein>
<dbReference type="Gene3D" id="3.30.40.10">
    <property type="entry name" value="Zinc/RING finger domain, C3HC4 (zinc finger)"/>
    <property type="match status" value="1"/>
</dbReference>